<dbReference type="Pfam" id="PF20403">
    <property type="entry name" value="DUF6693"/>
    <property type="match status" value="1"/>
</dbReference>
<dbReference type="InterPro" id="IPR046515">
    <property type="entry name" value="DUF6693"/>
</dbReference>
<gene>
    <name evidence="2" type="ORF">FHW37_102182</name>
</gene>
<reference evidence="2 3" key="1">
    <citation type="submission" date="2019-06" db="EMBL/GenBank/DDBJ databases">
        <title>Sorghum-associated microbial communities from plants grown in Nebraska, USA.</title>
        <authorList>
            <person name="Schachtman D."/>
        </authorList>
    </citation>
    <scope>NUCLEOTIDE SEQUENCE [LARGE SCALE GENOMIC DNA]</scope>
    <source>
        <strain evidence="2 3">1225</strain>
    </source>
</reference>
<evidence type="ECO:0008006" key="4">
    <source>
        <dbReference type="Google" id="ProtNLM"/>
    </source>
</evidence>
<protein>
    <recommendedName>
        <fullName evidence="4">DUF898 family protein</fullName>
    </recommendedName>
</protein>
<feature type="transmembrane region" description="Helical" evidence="1">
    <location>
        <begin position="28"/>
        <end position="54"/>
    </location>
</feature>
<dbReference type="EMBL" id="VIWP01000002">
    <property type="protein sequence ID" value="TWF56551.1"/>
    <property type="molecule type" value="Genomic_DNA"/>
</dbReference>
<dbReference type="RefSeq" id="WP_210249275.1">
    <property type="nucleotide sequence ID" value="NZ_VIWP01000002.1"/>
</dbReference>
<feature type="transmembrane region" description="Helical" evidence="1">
    <location>
        <begin position="88"/>
        <end position="111"/>
    </location>
</feature>
<keyword evidence="1" id="KW-0472">Membrane</keyword>
<proteinExistence type="predicted"/>
<keyword evidence="1" id="KW-1133">Transmembrane helix</keyword>
<comment type="caution">
    <text evidence="2">The sequence shown here is derived from an EMBL/GenBank/DDBJ whole genome shotgun (WGS) entry which is preliminary data.</text>
</comment>
<evidence type="ECO:0000313" key="3">
    <source>
        <dbReference type="Proteomes" id="UP000320653"/>
    </source>
</evidence>
<name>A0A561R1Q5_9HYPH</name>
<evidence type="ECO:0000256" key="1">
    <source>
        <dbReference type="SAM" id="Phobius"/>
    </source>
</evidence>
<sequence>MENSIQALSGNSIARPAKFRCNFSVTEAIGSIIIWIILSIVTLGLALLIFPYYLNRAVLNKTEVLDAAGRPIGRLDCQFNLASSIGHVILWFLLIIVTLGLASFIYVYRVLRVVLNETRISYY</sequence>
<accession>A0A561R1Q5</accession>
<organism evidence="2 3">
    <name type="scientific">Neorhizobium alkalisoli</name>
    <dbReference type="NCBI Taxonomy" id="528178"/>
    <lineage>
        <taxon>Bacteria</taxon>
        <taxon>Pseudomonadati</taxon>
        <taxon>Pseudomonadota</taxon>
        <taxon>Alphaproteobacteria</taxon>
        <taxon>Hyphomicrobiales</taxon>
        <taxon>Rhizobiaceae</taxon>
        <taxon>Rhizobium/Agrobacterium group</taxon>
        <taxon>Neorhizobium</taxon>
    </lineage>
</organism>
<evidence type="ECO:0000313" key="2">
    <source>
        <dbReference type="EMBL" id="TWF56551.1"/>
    </source>
</evidence>
<dbReference type="AlphaFoldDB" id="A0A561R1Q5"/>
<keyword evidence="1" id="KW-0812">Transmembrane</keyword>
<dbReference type="Proteomes" id="UP000320653">
    <property type="component" value="Unassembled WGS sequence"/>
</dbReference>
<keyword evidence="3" id="KW-1185">Reference proteome</keyword>